<sequence>MAVQTQSTTEDLTDLPPEIAATLQAEPPHPDLELVERAKAGDTSAFEQLVRQYDRQIFRTAQHITQNREDAEDITQDVFFKAFQKLDQFQGNSKFSTWLVRIAVNESLMRLRKRKTSKTVSMDQDVQTDEGSIPRDFAEWRPNPEQNYSQSELAEILRKTIAGLPPGFRTVFTLRDIENLSTEETAEALGLSVPAVKSRLLRARLQLRERLSRYFRKTKEGSK</sequence>
<dbReference type="EMBL" id="JACHIO010000023">
    <property type="protein sequence ID" value="MBB5066104.1"/>
    <property type="molecule type" value="Genomic_DNA"/>
</dbReference>
<comment type="similarity">
    <text evidence="1">Belongs to the sigma-70 factor family. ECF subfamily.</text>
</comment>
<evidence type="ECO:0000313" key="7">
    <source>
        <dbReference type="EMBL" id="MBB5066104.1"/>
    </source>
</evidence>
<feature type="domain" description="RNA polymerase sigma factor 70 region 4 type 2" evidence="6">
    <location>
        <begin position="155"/>
        <end position="207"/>
    </location>
</feature>
<dbReference type="SUPFAM" id="SSF88659">
    <property type="entry name" value="Sigma3 and sigma4 domains of RNA polymerase sigma factors"/>
    <property type="match status" value="1"/>
</dbReference>
<dbReference type="PANTHER" id="PTHR43133">
    <property type="entry name" value="RNA POLYMERASE ECF-TYPE SIGMA FACTO"/>
    <property type="match status" value="1"/>
</dbReference>
<evidence type="ECO:0000256" key="4">
    <source>
        <dbReference type="ARBA" id="ARBA00023163"/>
    </source>
</evidence>
<dbReference type="InterPro" id="IPR039425">
    <property type="entry name" value="RNA_pol_sigma-70-like"/>
</dbReference>
<dbReference type="Proteomes" id="UP000584867">
    <property type="component" value="Unassembled WGS sequence"/>
</dbReference>
<dbReference type="AlphaFoldDB" id="A0A7W7ZUT2"/>
<comment type="caution">
    <text evidence="7">The sequence shown here is derived from an EMBL/GenBank/DDBJ whole genome shotgun (WGS) entry which is preliminary data.</text>
</comment>
<keyword evidence="3" id="KW-0731">Sigma factor</keyword>
<proteinExistence type="inferred from homology"/>
<evidence type="ECO:0000256" key="2">
    <source>
        <dbReference type="ARBA" id="ARBA00023015"/>
    </source>
</evidence>
<dbReference type="InterPro" id="IPR013324">
    <property type="entry name" value="RNA_pol_sigma_r3/r4-like"/>
</dbReference>
<reference evidence="7 8" key="1">
    <citation type="submission" date="2020-08" db="EMBL/GenBank/DDBJ databases">
        <title>Genomic Encyclopedia of Type Strains, Phase IV (KMG-V): Genome sequencing to study the core and pangenomes of soil and plant-associated prokaryotes.</title>
        <authorList>
            <person name="Whitman W."/>
        </authorList>
    </citation>
    <scope>NUCLEOTIDE SEQUENCE [LARGE SCALE GENOMIC DNA]</scope>
    <source>
        <strain evidence="7 8">X5P3</strain>
    </source>
</reference>
<evidence type="ECO:0000256" key="3">
    <source>
        <dbReference type="ARBA" id="ARBA00023082"/>
    </source>
</evidence>
<dbReference type="GO" id="GO:0003677">
    <property type="term" value="F:DNA binding"/>
    <property type="evidence" value="ECO:0007669"/>
    <property type="project" value="InterPro"/>
</dbReference>
<feature type="domain" description="RNA polymerase sigma-70 region 2" evidence="5">
    <location>
        <begin position="49"/>
        <end position="115"/>
    </location>
</feature>
<keyword evidence="4" id="KW-0804">Transcription</keyword>
<accession>A0A7W7ZUT2</accession>
<evidence type="ECO:0000259" key="5">
    <source>
        <dbReference type="Pfam" id="PF04542"/>
    </source>
</evidence>
<keyword evidence="2" id="KW-0805">Transcription regulation</keyword>
<dbReference type="SUPFAM" id="SSF88946">
    <property type="entry name" value="Sigma2 domain of RNA polymerase sigma factors"/>
    <property type="match status" value="1"/>
</dbReference>
<dbReference type="NCBIfam" id="TIGR02937">
    <property type="entry name" value="sigma70-ECF"/>
    <property type="match status" value="1"/>
</dbReference>
<dbReference type="Gene3D" id="1.10.1740.10">
    <property type="match status" value="1"/>
</dbReference>
<evidence type="ECO:0000313" key="8">
    <source>
        <dbReference type="Proteomes" id="UP000584867"/>
    </source>
</evidence>
<dbReference type="InterPro" id="IPR013249">
    <property type="entry name" value="RNA_pol_sigma70_r4_t2"/>
</dbReference>
<dbReference type="Pfam" id="PF04542">
    <property type="entry name" value="Sigma70_r2"/>
    <property type="match status" value="1"/>
</dbReference>
<dbReference type="InterPro" id="IPR013325">
    <property type="entry name" value="RNA_pol_sigma_r2"/>
</dbReference>
<dbReference type="InterPro" id="IPR036388">
    <property type="entry name" value="WH-like_DNA-bd_sf"/>
</dbReference>
<dbReference type="PANTHER" id="PTHR43133:SF51">
    <property type="entry name" value="RNA POLYMERASE SIGMA FACTOR"/>
    <property type="match status" value="1"/>
</dbReference>
<dbReference type="Pfam" id="PF08281">
    <property type="entry name" value="Sigma70_r4_2"/>
    <property type="match status" value="1"/>
</dbReference>
<dbReference type="InterPro" id="IPR007627">
    <property type="entry name" value="RNA_pol_sigma70_r2"/>
</dbReference>
<dbReference type="GO" id="GO:0006352">
    <property type="term" value="P:DNA-templated transcription initiation"/>
    <property type="evidence" value="ECO:0007669"/>
    <property type="project" value="InterPro"/>
</dbReference>
<dbReference type="Gene3D" id="1.10.10.10">
    <property type="entry name" value="Winged helix-like DNA-binding domain superfamily/Winged helix DNA-binding domain"/>
    <property type="match status" value="1"/>
</dbReference>
<dbReference type="CDD" id="cd06171">
    <property type="entry name" value="Sigma70_r4"/>
    <property type="match status" value="1"/>
</dbReference>
<dbReference type="RefSeq" id="WP_260331247.1">
    <property type="nucleotide sequence ID" value="NZ_JACHIO010000023.1"/>
</dbReference>
<dbReference type="GO" id="GO:0016987">
    <property type="term" value="F:sigma factor activity"/>
    <property type="evidence" value="ECO:0007669"/>
    <property type="project" value="UniProtKB-KW"/>
</dbReference>
<organism evidence="7 8">
    <name type="scientific">Granulicella mallensis</name>
    <dbReference type="NCBI Taxonomy" id="940614"/>
    <lineage>
        <taxon>Bacteria</taxon>
        <taxon>Pseudomonadati</taxon>
        <taxon>Acidobacteriota</taxon>
        <taxon>Terriglobia</taxon>
        <taxon>Terriglobales</taxon>
        <taxon>Acidobacteriaceae</taxon>
        <taxon>Granulicella</taxon>
    </lineage>
</organism>
<dbReference type="InterPro" id="IPR014284">
    <property type="entry name" value="RNA_pol_sigma-70_dom"/>
</dbReference>
<gene>
    <name evidence="7" type="ORF">HDF15_004476</name>
</gene>
<evidence type="ECO:0000259" key="6">
    <source>
        <dbReference type="Pfam" id="PF08281"/>
    </source>
</evidence>
<protein>
    <submittedName>
        <fullName evidence="7">RNA polymerase sigma-70 factor (ECF subfamily)</fullName>
    </submittedName>
</protein>
<name>A0A7W7ZUT2_9BACT</name>
<evidence type="ECO:0000256" key="1">
    <source>
        <dbReference type="ARBA" id="ARBA00010641"/>
    </source>
</evidence>